<evidence type="ECO:0000256" key="1">
    <source>
        <dbReference type="ARBA" id="ARBA00004141"/>
    </source>
</evidence>
<protein>
    <recommendedName>
        <fullName evidence="10">Eukaryotic membrane protein</fullName>
    </recommendedName>
</protein>
<evidence type="ECO:0000256" key="4">
    <source>
        <dbReference type="ARBA" id="ARBA00022989"/>
    </source>
</evidence>
<comment type="similarity">
    <text evidence="2">Belongs to the TAPT1 family.</text>
</comment>
<dbReference type="Pfam" id="PF05346">
    <property type="entry name" value="DUF747"/>
    <property type="match status" value="1"/>
</dbReference>
<feature type="compositionally biased region" description="Basic and acidic residues" evidence="6">
    <location>
        <begin position="1"/>
        <end position="16"/>
    </location>
</feature>
<evidence type="ECO:0000256" key="2">
    <source>
        <dbReference type="ARBA" id="ARBA00008803"/>
    </source>
</evidence>
<dbReference type="PANTHER" id="PTHR13317:SF4">
    <property type="entry name" value="TRANSMEMBRANE ANTERIOR POSTERIOR TRANSFORMATION PROTEIN 1 HOMOLOG"/>
    <property type="match status" value="1"/>
</dbReference>
<evidence type="ECO:0000313" key="9">
    <source>
        <dbReference type="Proteomes" id="UP001196413"/>
    </source>
</evidence>
<feature type="region of interest" description="Disordered" evidence="6">
    <location>
        <begin position="1"/>
        <end position="38"/>
    </location>
</feature>
<keyword evidence="4 7" id="KW-1133">Transmembrane helix</keyword>
<reference evidence="8" key="1">
    <citation type="submission" date="2021-06" db="EMBL/GenBank/DDBJ databases">
        <title>Parelaphostrongylus tenuis whole genome reference sequence.</title>
        <authorList>
            <person name="Garwood T.J."/>
            <person name="Larsen P.A."/>
            <person name="Fountain-Jones N.M."/>
            <person name="Garbe J.R."/>
            <person name="Macchietto M.G."/>
            <person name="Kania S.A."/>
            <person name="Gerhold R.W."/>
            <person name="Richards J.E."/>
            <person name="Wolf T.M."/>
        </authorList>
    </citation>
    <scope>NUCLEOTIDE SEQUENCE</scope>
    <source>
        <strain evidence="8">MNPRO001-30</strain>
        <tissue evidence="8">Meninges</tissue>
    </source>
</reference>
<feature type="compositionally biased region" description="Basic and acidic residues" evidence="6">
    <location>
        <begin position="566"/>
        <end position="587"/>
    </location>
</feature>
<dbReference type="GO" id="GO:0045724">
    <property type="term" value="P:positive regulation of cilium assembly"/>
    <property type="evidence" value="ECO:0007669"/>
    <property type="project" value="TreeGrafter"/>
</dbReference>
<organism evidence="8 9">
    <name type="scientific">Parelaphostrongylus tenuis</name>
    <name type="common">Meningeal worm</name>
    <dbReference type="NCBI Taxonomy" id="148309"/>
    <lineage>
        <taxon>Eukaryota</taxon>
        <taxon>Metazoa</taxon>
        <taxon>Ecdysozoa</taxon>
        <taxon>Nematoda</taxon>
        <taxon>Chromadorea</taxon>
        <taxon>Rhabditida</taxon>
        <taxon>Rhabditina</taxon>
        <taxon>Rhabditomorpha</taxon>
        <taxon>Strongyloidea</taxon>
        <taxon>Metastrongylidae</taxon>
        <taxon>Parelaphostrongylus</taxon>
    </lineage>
</organism>
<dbReference type="EMBL" id="JAHQIW010001216">
    <property type="protein sequence ID" value="KAJ1351735.1"/>
    <property type="molecule type" value="Genomic_DNA"/>
</dbReference>
<feature type="transmembrane region" description="Helical" evidence="7">
    <location>
        <begin position="171"/>
        <end position="193"/>
    </location>
</feature>
<feature type="transmembrane region" description="Helical" evidence="7">
    <location>
        <begin position="430"/>
        <end position="453"/>
    </location>
</feature>
<gene>
    <name evidence="8" type="ORF">KIN20_007860</name>
</gene>
<feature type="region of interest" description="Disordered" evidence="6">
    <location>
        <begin position="526"/>
        <end position="603"/>
    </location>
</feature>
<comment type="subcellular location">
    <subcellularLocation>
        <location evidence="1">Membrane</location>
        <topology evidence="1">Multi-pass membrane protein</topology>
    </subcellularLocation>
</comment>
<sequence length="627" mass="72169">MDGGLRLRKDRSDSRSSEAFSIGSDLEDEPPCSSSSPYRPGRIAIVDNLNQLTISCDNDADDGLLLSDDGYSQHDPHLLQSRYGFFEYFWNELTRGYSLHNDQTRYTEKRRKVYAFLRIPVEVEKFLFYGLLQCIDAFCYLFTFLPIRFFMSIFGFVLRLRPWTSAETCDFFKVWIIVLGSILMQHIDTSVVYHQVRGQGVIKLYIFYNMLEVADKLFSSLGQDILDALFWTANEPMTFRSVVRTLCHFAFALSYASIHTFLVLLQATTLNVAFNSHNQALLAIMMSNNFVELKGSVFKKFAKANLFQMACSDVRERFHIIALLFVVILRNMVAVNWSSEHLREMMPDVLMVFGAELLVDWLKHAFITKFNEINAEVYRAYDVVRSRDSSAFSDYSDQVSRRMGFIPIPLSIMLIRVLSQSFTLHSKASLVICAFTWLLMLAVKIFNGIVLLGKACGHVMTYKELQARAEYELFRKRMVEKKSKSAPNSPRISLIDFSDVLHQTAGVKGFTVSDLMSQWEDLEIASQRRSSEKERDERIPRRTQSLAYISRFKRDKSEPPSSIPEADEKSTKDESIEKREKEKEKIETSQCSPRRRMPTVSTMNCDGLADVTAYTMLPPGQDIERIE</sequence>
<evidence type="ECO:0000256" key="3">
    <source>
        <dbReference type="ARBA" id="ARBA00022692"/>
    </source>
</evidence>
<accession>A0AAD5M3Z7</accession>
<dbReference type="InterPro" id="IPR008010">
    <property type="entry name" value="Tatp1"/>
</dbReference>
<evidence type="ECO:0000256" key="7">
    <source>
        <dbReference type="SAM" id="Phobius"/>
    </source>
</evidence>
<evidence type="ECO:0000256" key="6">
    <source>
        <dbReference type="SAM" id="MobiDB-lite"/>
    </source>
</evidence>
<keyword evidence="5 7" id="KW-0472">Membrane</keyword>
<evidence type="ECO:0000256" key="5">
    <source>
        <dbReference type="ARBA" id="ARBA00023136"/>
    </source>
</evidence>
<feature type="compositionally biased region" description="Basic and acidic residues" evidence="6">
    <location>
        <begin position="529"/>
        <end position="540"/>
    </location>
</feature>
<feature type="transmembrane region" description="Helical" evidence="7">
    <location>
        <begin position="246"/>
        <end position="267"/>
    </location>
</feature>
<keyword evidence="9" id="KW-1185">Reference proteome</keyword>
<evidence type="ECO:0008006" key="10">
    <source>
        <dbReference type="Google" id="ProtNLM"/>
    </source>
</evidence>
<dbReference type="GO" id="GO:0036064">
    <property type="term" value="C:ciliary basal body"/>
    <property type="evidence" value="ECO:0007669"/>
    <property type="project" value="TreeGrafter"/>
</dbReference>
<feature type="transmembrane region" description="Helical" evidence="7">
    <location>
        <begin position="126"/>
        <end position="151"/>
    </location>
</feature>
<keyword evidence="3 7" id="KW-0812">Transmembrane</keyword>
<dbReference type="AlphaFoldDB" id="A0AAD5M3Z7"/>
<dbReference type="GO" id="GO:0005789">
    <property type="term" value="C:endoplasmic reticulum membrane"/>
    <property type="evidence" value="ECO:0007669"/>
    <property type="project" value="TreeGrafter"/>
</dbReference>
<comment type="caution">
    <text evidence="8">The sequence shown here is derived from an EMBL/GenBank/DDBJ whole genome shotgun (WGS) entry which is preliminary data.</text>
</comment>
<dbReference type="PANTHER" id="PTHR13317">
    <property type="entry name" value="TRANSMEMBRANE ANTERIOR POSTERIOR TRANSFORMATION PROTEIN 1 HOMOLOG"/>
    <property type="match status" value="1"/>
</dbReference>
<name>A0AAD5M3Z7_PARTN</name>
<evidence type="ECO:0000313" key="8">
    <source>
        <dbReference type="EMBL" id="KAJ1351735.1"/>
    </source>
</evidence>
<proteinExistence type="inferred from homology"/>
<feature type="transmembrane region" description="Helical" evidence="7">
    <location>
        <begin position="318"/>
        <end position="337"/>
    </location>
</feature>
<dbReference type="Proteomes" id="UP001196413">
    <property type="component" value="Unassembled WGS sequence"/>
</dbReference>